<dbReference type="Proteomes" id="UP000654471">
    <property type="component" value="Unassembled WGS sequence"/>
</dbReference>
<sequence length="261" mass="27820">MGCRANSPSTQDCYALPAGCGILGGMTPVPPGTQVNPLHHGHAHLVVVRPPFAAPLLPAERPAAAPHDPRAARAAVLSLSTVSAIRHEHAPSRLEHPGSPADREELDSVSAAAWSSTVKISDPALIEDGVLAGALEDEFQAQKDRHPEARIVAVCERDFGAYYTKILVAVPGVPDLMVEGFEELDITGDRSATLAAVGIAPDRLAEGYDFSGEGFFDYDAFLHTVTGGALSVYVDEKRLESTFVVDRSEEGDDNICELWFP</sequence>
<evidence type="ECO:0000313" key="2">
    <source>
        <dbReference type="EMBL" id="GGU79792.1"/>
    </source>
</evidence>
<keyword evidence="3" id="KW-1185">Reference proteome</keyword>
<feature type="region of interest" description="Disordered" evidence="1">
    <location>
        <begin position="89"/>
        <end position="108"/>
    </location>
</feature>
<organism evidence="2 3">
    <name type="scientific">Streptomyces albospinus</name>
    <dbReference type="NCBI Taxonomy" id="285515"/>
    <lineage>
        <taxon>Bacteria</taxon>
        <taxon>Bacillati</taxon>
        <taxon>Actinomycetota</taxon>
        <taxon>Actinomycetes</taxon>
        <taxon>Kitasatosporales</taxon>
        <taxon>Streptomycetaceae</taxon>
        <taxon>Streptomyces</taxon>
    </lineage>
</organism>
<evidence type="ECO:0000256" key="1">
    <source>
        <dbReference type="SAM" id="MobiDB-lite"/>
    </source>
</evidence>
<comment type="caution">
    <text evidence="2">The sequence shown here is derived from an EMBL/GenBank/DDBJ whole genome shotgun (WGS) entry which is preliminary data.</text>
</comment>
<gene>
    <name evidence="2" type="ORF">GCM10010211_52260</name>
</gene>
<proteinExistence type="predicted"/>
<dbReference type="Pfam" id="PF19859">
    <property type="entry name" value="DUF6333"/>
    <property type="match status" value="1"/>
</dbReference>
<protein>
    <submittedName>
        <fullName evidence="2">Uncharacterized protein</fullName>
    </submittedName>
</protein>
<accession>A0ABQ2VDF3</accession>
<name>A0ABQ2VDF3_9ACTN</name>
<reference evidence="3" key="1">
    <citation type="journal article" date="2019" name="Int. J. Syst. Evol. Microbiol.">
        <title>The Global Catalogue of Microorganisms (GCM) 10K type strain sequencing project: providing services to taxonomists for standard genome sequencing and annotation.</title>
        <authorList>
            <consortium name="The Broad Institute Genomics Platform"/>
            <consortium name="The Broad Institute Genome Sequencing Center for Infectious Disease"/>
            <person name="Wu L."/>
            <person name="Ma J."/>
        </authorList>
    </citation>
    <scope>NUCLEOTIDE SEQUENCE [LARGE SCALE GENOMIC DNA]</scope>
    <source>
        <strain evidence="3">JCM 3399</strain>
    </source>
</reference>
<evidence type="ECO:0000313" key="3">
    <source>
        <dbReference type="Proteomes" id="UP000654471"/>
    </source>
</evidence>
<dbReference type="EMBL" id="BMRP01000020">
    <property type="protein sequence ID" value="GGU79792.1"/>
    <property type="molecule type" value="Genomic_DNA"/>
</dbReference>